<keyword evidence="9" id="KW-1185">Reference proteome</keyword>
<dbReference type="GO" id="GO:0005524">
    <property type="term" value="F:ATP binding"/>
    <property type="evidence" value="ECO:0007669"/>
    <property type="project" value="UniProtKB-KW"/>
</dbReference>
<dbReference type="Pfam" id="PF00069">
    <property type="entry name" value="Pkinase"/>
    <property type="match status" value="1"/>
</dbReference>
<feature type="region of interest" description="Disordered" evidence="6">
    <location>
        <begin position="1"/>
        <end position="22"/>
    </location>
</feature>
<dbReference type="eggNOG" id="KOG0585">
    <property type="taxonomic scope" value="Eukaryota"/>
</dbReference>
<dbReference type="SUPFAM" id="SSF56112">
    <property type="entry name" value="Protein kinase-like (PK-like)"/>
    <property type="match status" value="1"/>
</dbReference>
<dbReference type="GO" id="GO:0007165">
    <property type="term" value="P:signal transduction"/>
    <property type="evidence" value="ECO:0007669"/>
    <property type="project" value="TreeGrafter"/>
</dbReference>
<dbReference type="CDD" id="cd14008">
    <property type="entry name" value="STKc_LKB1_CaMKK"/>
    <property type="match status" value="1"/>
</dbReference>
<evidence type="ECO:0000313" key="9">
    <source>
        <dbReference type="Proteomes" id="UP000015241"/>
    </source>
</evidence>
<evidence type="ECO:0000256" key="6">
    <source>
        <dbReference type="SAM" id="MobiDB-lite"/>
    </source>
</evidence>
<protein>
    <recommendedName>
        <fullName evidence="7">Protein kinase domain-containing protein</fullName>
    </recommendedName>
</protein>
<accession>S8E9R6</accession>
<evidence type="ECO:0000256" key="4">
    <source>
        <dbReference type="ARBA" id="ARBA00022777"/>
    </source>
</evidence>
<dbReference type="STRING" id="743788.S8E9R6"/>
<evidence type="ECO:0000256" key="5">
    <source>
        <dbReference type="ARBA" id="ARBA00022840"/>
    </source>
</evidence>
<name>S8E9R6_FOMSC</name>
<evidence type="ECO:0000256" key="1">
    <source>
        <dbReference type="ARBA" id="ARBA00022527"/>
    </source>
</evidence>
<dbReference type="GO" id="GO:0004674">
    <property type="term" value="F:protein serine/threonine kinase activity"/>
    <property type="evidence" value="ECO:0007669"/>
    <property type="project" value="UniProtKB-KW"/>
</dbReference>
<keyword evidence="3" id="KW-0547">Nucleotide-binding</keyword>
<dbReference type="PROSITE" id="PS50011">
    <property type="entry name" value="PROTEIN_KINASE_DOM"/>
    <property type="match status" value="1"/>
</dbReference>
<dbReference type="InParanoid" id="S8E9R6"/>
<keyword evidence="5" id="KW-0067">ATP-binding</keyword>
<evidence type="ECO:0000256" key="2">
    <source>
        <dbReference type="ARBA" id="ARBA00022679"/>
    </source>
</evidence>
<sequence>MSKFRKQNQNLPTSPHLPLTDRLGTTEHKIRKEIAIMKKCNHPHIVKLLEVIDDNLHEKIYMVMEYLGGGEIKWRTNDGEPVLRVDQTRRICRDVILGLEYLHHQGIIHRDIKPSNLLWTADRRTVKIADFGVAHFSYAQRLAAAGQGMVDPADEDPILMDDTDLSKTAGTPMFLAPEIVSDTSDPAASSSTVNVNETQSGRATARLRRRQPITKAIDVWAFGVTLYGLLFGHLPFQADREYEIYQIIRRQDWTVDSTMGVDRIETGGRHQRLLPKGQETDGYLAMKLLEGLLEKDARKRITLDQVKVGVPILVLHGIQDVLTIPYSVIRGYCVICRTQMVGCARPSSSRHCPWSPLRMRLVPPCPQYGFGGQNRSDDSGKASGPPARS</sequence>
<dbReference type="InterPro" id="IPR000719">
    <property type="entry name" value="Prot_kinase_dom"/>
</dbReference>
<gene>
    <name evidence="8" type="ORF">FOMPIDRAFT_1119854</name>
</gene>
<keyword evidence="4" id="KW-0418">Kinase</keyword>
<dbReference type="PANTHER" id="PTHR43895:SF152">
    <property type="entry name" value="SERINE_THREONINE-PROTEIN KINASE TOS3"/>
    <property type="match status" value="1"/>
</dbReference>
<dbReference type="SMART" id="SM00220">
    <property type="entry name" value="S_TKc"/>
    <property type="match status" value="1"/>
</dbReference>
<dbReference type="HOGENOM" id="CLU_000288_63_0_1"/>
<feature type="region of interest" description="Disordered" evidence="6">
    <location>
        <begin position="370"/>
        <end position="389"/>
    </location>
</feature>
<keyword evidence="1" id="KW-0723">Serine/threonine-protein kinase</keyword>
<dbReference type="EMBL" id="KE504140">
    <property type="protein sequence ID" value="EPT01702.1"/>
    <property type="molecule type" value="Genomic_DNA"/>
</dbReference>
<feature type="domain" description="Protein kinase" evidence="7">
    <location>
        <begin position="1"/>
        <end position="313"/>
    </location>
</feature>
<proteinExistence type="predicted"/>
<reference evidence="8 9" key="1">
    <citation type="journal article" date="2012" name="Science">
        <title>The Paleozoic origin of enzymatic lignin decomposition reconstructed from 31 fungal genomes.</title>
        <authorList>
            <person name="Floudas D."/>
            <person name="Binder M."/>
            <person name="Riley R."/>
            <person name="Barry K."/>
            <person name="Blanchette R.A."/>
            <person name="Henrissat B."/>
            <person name="Martinez A.T."/>
            <person name="Otillar R."/>
            <person name="Spatafora J.W."/>
            <person name="Yadav J.S."/>
            <person name="Aerts A."/>
            <person name="Benoit I."/>
            <person name="Boyd A."/>
            <person name="Carlson A."/>
            <person name="Copeland A."/>
            <person name="Coutinho P.M."/>
            <person name="de Vries R.P."/>
            <person name="Ferreira P."/>
            <person name="Findley K."/>
            <person name="Foster B."/>
            <person name="Gaskell J."/>
            <person name="Glotzer D."/>
            <person name="Gorecki P."/>
            <person name="Heitman J."/>
            <person name="Hesse C."/>
            <person name="Hori C."/>
            <person name="Igarashi K."/>
            <person name="Jurgens J.A."/>
            <person name="Kallen N."/>
            <person name="Kersten P."/>
            <person name="Kohler A."/>
            <person name="Kuees U."/>
            <person name="Kumar T.K.A."/>
            <person name="Kuo A."/>
            <person name="LaButti K."/>
            <person name="Larrondo L.F."/>
            <person name="Lindquist E."/>
            <person name="Ling A."/>
            <person name="Lombard V."/>
            <person name="Lucas S."/>
            <person name="Lundell T."/>
            <person name="Martin R."/>
            <person name="McLaughlin D.J."/>
            <person name="Morgenstern I."/>
            <person name="Morin E."/>
            <person name="Murat C."/>
            <person name="Nagy L.G."/>
            <person name="Nolan M."/>
            <person name="Ohm R.A."/>
            <person name="Patyshakuliyeva A."/>
            <person name="Rokas A."/>
            <person name="Ruiz-Duenas F.J."/>
            <person name="Sabat G."/>
            <person name="Salamov A."/>
            <person name="Samejima M."/>
            <person name="Schmutz J."/>
            <person name="Slot J.C."/>
            <person name="St John F."/>
            <person name="Stenlid J."/>
            <person name="Sun H."/>
            <person name="Sun S."/>
            <person name="Syed K."/>
            <person name="Tsang A."/>
            <person name="Wiebenga A."/>
            <person name="Young D."/>
            <person name="Pisabarro A."/>
            <person name="Eastwood D.C."/>
            <person name="Martin F."/>
            <person name="Cullen D."/>
            <person name="Grigoriev I.V."/>
            <person name="Hibbett D.S."/>
        </authorList>
    </citation>
    <scope>NUCLEOTIDE SEQUENCE</scope>
    <source>
        <strain evidence="9">FP-58527</strain>
    </source>
</reference>
<dbReference type="Proteomes" id="UP000015241">
    <property type="component" value="Unassembled WGS sequence"/>
</dbReference>
<evidence type="ECO:0000256" key="3">
    <source>
        <dbReference type="ARBA" id="ARBA00022741"/>
    </source>
</evidence>
<dbReference type="Gene3D" id="3.30.200.20">
    <property type="entry name" value="Phosphorylase Kinase, domain 1"/>
    <property type="match status" value="1"/>
</dbReference>
<dbReference type="InterPro" id="IPR011009">
    <property type="entry name" value="Kinase-like_dom_sf"/>
</dbReference>
<dbReference type="AlphaFoldDB" id="S8E9R6"/>
<evidence type="ECO:0000313" key="8">
    <source>
        <dbReference type="EMBL" id="EPT01702.1"/>
    </source>
</evidence>
<keyword evidence="2" id="KW-0808">Transferase</keyword>
<dbReference type="OrthoDB" id="68483at2759"/>
<organism evidence="8 9">
    <name type="scientific">Fomitopsis schrenkii</name>
    <name type="common">Brown rot fungus</name>
    <dbReference type="NCBI Taxonomy" id="2126942"/>
    <lineage>
        <taxon>Eukaryota</taxon>
        <taxon>Fungi</taxon>
        <taxon>Dikarya</taxon>
        <taxon>Basidiomycota</taxon>
        <taxon>Agaricomycotina</taxon>
        <taxon>Agaricomycetes</taxon>
        <taxon>Polyporales</taxon>
        <taxon>Fomitopsis</taxon>
    </lineage>
</organism>
<dbReference type="PANTHER" id="PTHR43895">
    <property type="entry name" value="CALCIUM/CALMODULIN-DEPENDENT PROTEIN KINASE KINASE-RELATED"/>
    <property type="match status" value="1"/>
</dbReference>
<evidence type="ECO:0000259" key="7">
    <source>
        <dbReference type="PROSITE" id="PS50011"/>
    </source>
</evidence>
<dbReference type="Gene3D" id="1.10.510.10">
    <property type="entry name" value="Transferase(Phosphotransferase) domain 1"/>
    <property type="match status" value="1"/>
</dbReference>